<feature type="region of interest" description="Disordered" evidence="1">
    <location>
        <begin position="1"/>
        <end position="20"/>
    </location>
</feature>
<feature type="compositionally biased region" description="Basic residues" evidence="1">
    <location>
        <begin position="10"/>
        <end position="20"/>
    </location>
</feature>
<comment type="caution">
    <text evidence="2">The sequence shown here is derived from an EMBL/GenBank/DDBJ whole genome shotgun (WGS) entry which is preliminary data.</text>
</comment>
<dbReference type="EMBL" id="JBHUCZ010000001">
    <property type="protein sequence ID" value="MFD1565932.1"/>
    <property type="molecule type" value="Genomic_DNA"/>
</dbReference>
<sequence>MLLMAEGGARRRKGLRTQPG</sequence>
<dbReference type="AlphaFoldDB" id="A0ABD6BLK9"/>
<reference evidence="2 3" key="1">
    <citation type="journal article" date="2019" name="Int. J. Syst. Evol. Microbiol.">
        <title>The Global Catalogue of Microorganisms (GCM) 10K type strain sequencing project: providing services to taxonomists for standard genome sequencing and annotation.</title>
        <authorList>
            <consortium name="The Broad Institute Genomics Platform"/>
            <consortium name="The Broad Institute Genome Sequencing Center for Infectious Disease"/>
            <person name="Wu L."/>
            <person name="Ma J."/>
        </authorList>
    </citation>
    <scope>NUCLEOTIDE SEQUENCE [LARGE SCALE GENOMIC DNA]</scope>
    <source>
        <strain evidence="2 3">CGMCC 1.12859</strain>
    </source>
</reference>
<protein>
    <submittedName>
        <fullName evidence="2">Uncharacterized protein</fullName>
    </submittedName>
</protein>
<evidence type="ECO:0000313" key="2">
    <source>
        <dbReference type="EMBL" id="MFD1565932.1"/>
    </source>
</evidence>
<proteinExistence type="predicted"/>
<keyword evidence="3" id="KW-1185">Reference proteome</keyword>
<gene>
    <name evidence="2" type="ORF">ACFSAU_00350</name>
</gene>
<accession>A0ABD6BLK9</accession>
<name>A0ABD6BLK9_9EURY</name>
<dbReference type="Proteomes" id="UP001597139">
    <property type="component" value="Unassembled WGS sequence"/>
</dbReference>
<evidence type="ECO:0000313" key="3">
    <source>
        <dbReference type="Proteomes" id="UP001597139"/>
    </source>
</evidence>
<evidence type="ECO:0000256" key="1">
    <source>
        <dbReference type="SAM" id="MobiDB-lite"/>
    </source>
</evidence>
<dbReference type="RefSeq" id="WP_379821368.1">
    <property type="nucleotide sequence ID" value="NZ_JANHGR010000001.1"/>
</dbReference>
<organism evidence="2 3">
    <name type="scientific">Halolamina litorea</name>
    <dbReference type="NCBI Taxonomy" id="1515593"/>
    <lineage>
        <taxon>Archaea</taxon>
        <taxon>Methanobacteriati</taxon>
        <taxon>Methanobacteriota</taxon>
        <taxon>Stenosarchaea group</taxon>
        <taxon>Halobacteria</taxon>
        <taxon>Halobacteriales</taxon>
        <taxon>Haloferacaceae</taxon>
    </lineage>
</organism>